<dbReference type="GeneID" id="112455513"/>
<dbReference type="InterPro" id="IPR051217">
    <property type="entry name" value="Insect_Cuticle_Struc_Prot"/>
</dbReference>
<dbReference type="OrthoDB" id="10071059at2759"/>
<gene>
    <name evidence="6" type="primary">LOC112455513</name>
</gene>
<dbReference type="GO" id="GO:0005615">
    <property type="term" value="C:extracellular space"/>
    <property type="evidence" value="ECO:0007669"/>
    <property type="project" value="TreeGrafter"/>
</dbReference>
<dbReference type="GO" id="GO:0072669">
    <property type="term" value="C:tRNA-splicing ligase complex"/>
    <property type="evidence" value="ECO:0007669"/>
    <property type="project" value="InterPro"/>
</dbReference>
<dbReference type="PROSITE" id="PS51155">
    <property type="entry name" value="CHIT_BIND_RR_2"/>
    <property type="match status" value="1"/>
</dbReference>
<sequence length="284" mass="31075">MWRLDTYELTHPESLSEHQLREILKSSCIEIFKCEKLCRSELLEMYKRVAMPLPQRQRGNAKSSSTGDMILEKSVTAESDDDMYSLAAGLNSGNKRISQTCHPQTDKLKPLNDQKPMNKNIRLYSTPKVEAGYNGICKRSCEEQSELIILAAAVLAVCRGVPVPAIPAVPTGPGVPGIPGPLAAQPLPIAAFDATNYDPHPQYTYAYDVQDTLTGDAKSQHESRDGDVVSGSYSLIEADGTRRIVEYTADPVNGFNAVVRREPLAVVKPIVKVAAPAPPLIYQP</sequence>
<dbReference type="InterPro" id="IPR024887">
    <property type="entry name" value="Ashwin"/>
</dbReference>
<dbReference type="InterPro" id="IPR031311">
    <property type="entry name" value="CHIT_BIND_RR_consensus"/>
</dbReference>
<evidence type="ECO:0000256" key="2">
    <source>
        <dbReference type="ARBA" id="ARBA00022737"/>
    </source>
</evidence>
<evidence type="ECO:0000313" key="5">
    <source>
        <dbReference type="Proteomes" id="UP000504618"/>
    </source>
</evidence>
<name>A0A6J1PTP7_9HYME</name>
<dbReference type="PROSITE" id="PS00233">
    <property type="entry name" value="CHIT_BIND_RR_1"/>
    <property type="match status" value="1"/>
</dbReference>
<evidence type="ECO:0000256" key="1">
    <source>
        <dbReference type="ARBA" id="ARBA00022460"/>
    </source>
</evidence>
<proteinExistence type="predicted"/>
<keyword evidence="2" id="KW-0677">Repeat</keyword>
<keyword evidence="1 3" id="KW-0193">Cuticle</keyword>
<feature type="region of interest" description="Disordered" evidence="4">
    <location>
        <begin position="95"/>
        <end position="117"/>
    </location>
</feature>
<dbReference type="PANTHER" id="PTHR12236:SF94">
    <property type="entry name" value="CCP84AA-RELATED"/>
    <property type="match status" value="1"/>
</dbReference>
<evidence type="ECO:0000256" key="3">
    <source>
        <dbReference type="PROSITE-ProRule" id="PRU00497"/>
    </source>
</evidence>
<dbReference type="AlphaFoldDB" id="A0A6J1PTP7"/>
<dbReference type="Pfam" id="PF15323">
    <property type="entry name" value="Ashwin"/>
    <property type="match status" value="1"/>
</dbReference>
<dbReference type="Proteomes" id="UP000504618">
    <property type="component" value="Unplaced"/>
</dbReference>
<dbReference type="GO" id="GO:0042302">
    <property type="term" value="F:structural constituent of cuticle"/>
    <property type="evidence" value="ECO:0007669"/>
    <property type="project" value="UniProtKB-UniRule"/>
</dbReference>
<dbReference type="PANTHER" id="PTHR12236">
    <property type="entry name" value="STRUCTURAL CONTITUENT OF CUTICLE"/>
    <property type="match status" value="1"/>
</dbReference>
<organism evidence="5 6">
    <name type="scientific">Temnothorax curvispinosus</name>
    <dbReference type="NCBI Taxonomy" id="300111"/>
    <lineage>
        <taxon>Eukaryota</taxon>
        <taxon>Metazoa</taxon>
        <taxon>Ecdysozoa</taxon>
        <taxon>Arthropoda</taxon>
        <taxon>Hexapoda</taxon>
        <taxon>Insecta</taxon>
        <taxon>Pterygota</taxon>
        <taxon>Neoptera</taxon>
        <taxon>Endopterygota</taxon>
        <taxon>Hymenoptera</taxon>
        <taxon>Apocrita</taxon>
        <taxon>Aculeata</taxon>
        <taxon>Formicoidea</taxon>
        <taxon>Formicidae</taxon>
        <taxon>Myrmicinae</taxon>
        <taxon>Temnothorax</taxon>
    </lineage>
</organism>
<dbReference type="InterPro" id="IPR000618">
    <property type="entry name" value="Insect_cuticle"/>
</dbReference>
<dbReference type="GO" id="GO:0031012">
    <property type="term" value="C:extracellular matrix"/>
    <property type="evidence" value="ECO:0007669"/>
    <property type="project" value="TreeGrafter"/>
</dbReference>
<dbReference type="GO" id="GO:0048598">
    <property type="term" value="P:embryonic morphogenesis"/>
    <property type="evidence" value="ECO:0007669"/>
    <property type="project" value="InterPro"/>
</dbReference>
<evidence type="ECO:0000313" key="6">
    <source>
        <dbReference type="RefSeq" id="XP_024873247.1"/>
    </source>
</evidence>
<dbReference type="PRINTS" id="PR00947">
    <property type="entry name" value="CUTICLE"/>
</dbReference>
<reference evidence="6" key="1">
    <citation type="submission" date="2025-08" db="UniProtKB">
        <authorList>
            <consortium name="RefSeq"/>
        </authorList>
    </citation>
    <scope>IDENTIFICATION</scope>
    <source>
        <tissue evidence="6">Whole body</tissue>
    </source>
</reference>
<accession>A0A6J1PTP7</accession>
<evidence type="ECO:0000256" key="4">
    <source>
        <dbReference type="SAM" id="MobiDB-lite"/>
    </source>
</evidence>
<dbReference type="RefSeq" id="XP_024873247.1">
    <property type="nucleotide sequence ID" value="XM_025017479.1"/>
</dbReference>
<protein>
    <submittedName>
        <fullName evidence="6">Uncharacterized protein LOC112455513</fullName>
    </submittedName>
</protein>
<dbReference type="Pfam" id="PF00379">
    <property type="entry name" value="Chitin_bind_4"/>
    <property type="match status" value="1"/>
</dbReference>
<keyword evidence="5" id="KW-1185">Reference proteome</keyword>